<evidence type="ECO:0000313" key="5">
    <source>
        <dbReference type="Proteomes" id="UP000509303"/>
    </source>
</evidence>
<dbReference type="EMBL" id="CP054929">
    <property type="protein sequence ID" value="QKW48345.1"/>
    <property type="molecule type" value="Genomic_DNA"/>
</dbReference>
<keyword evidence="5" id="KW-1185">Reference proteome</keyword>
<name>A0A7H8N1P8_9ACTN</name>
<dbReference type="GO" id="GO:0006631">
    <property type="term" value="P:fatty acid metabolic process"/>
    <property type="evidence" value="ECO:0007669"/>
    <property type="project" value="TreeGrafter"/>
</dbReference>
<organism evidence="4 5">
    <name type="scientific">Streptomyces buecherae</name>
    <dbReference type="NCBI Taxonomy" id="2763006"/>
    <lineage>
        <taxon>Bacteria</taxon>
        <taxon>Bacillati</taxon>
        <taxon>Actinomycetota</taxon>
        <taxon>Actinomycetes</taxon>
        <taxon>Kitasatosporales</taxon>
        <taxon>Streptomycetaceae</taxon>
        <taxon>Streptomyces</taxon>
    </lineage>
</organism>
<dbReference type="InterPro" id="IPR000873">
    <property type="entry name" value="AMP-dep_synth/lig_dom"/>
</dbReference>
<evidence type="ECO:0000313" key="4">
    <source>
        <dbReference type="EMBL" id="QKW48345.1"/>
    </source>
</evidence>
<reference evidence="4 5" key="1">
    <citation type="submission" date="2020-06" db="EMBL/GenBank/DDBJ databases">
        <title>Genome mining for natural products.</title>
        <authorList>
            <person name="Zhang B."/>
            <person name="Shi J."/>
            <person name="Ge H."/>
        </authorList>
    </citation>
    <scope>NUCLEOTIDE SEQUENCE [LARGE SCALE GENOMIC DNA]</scope>
    <source>
        <strain evidence="4 5">NA00687</strain>
    </source>
</reference>
<dbReference type="GO" id="GO:0031956">
    <property type="term" value="F:medium-chain fatty acid-CoA ligase activity"/>
    <property type="evidence" value="ECO:0007669"/>
    <property type="project" value="TreeGrafter"/>
</dbReference>
<dbReference type="PANTHER" id="PTHR43201:SF5">
    <property type="entry name" value="MEDIUM-CHAIN ACYL-COA LIGASE ACSF2, MITOCHONDRIAL"/>
    <property type="match status" value="1"/>
</dbReference>
<proteinExistence type="inferred from homology"/>
<evidence type="ECO:0000259" key="3">
    <source>
        <dbReference type="Pfam" id="PF00501"/>
    </source>
</evidence>
<comment type="similarity">
    <text evidence="1">Belongs to the ATP-dependent AMP-binding enzyme family.</text>
</comment>
<protein>
    <submittedName>
        <fullName evidence="4">Acyl--CoA ligase</fullName>
    </submittedName>
</protein>
<dbReference type="PROSITE" id="PS00455">
    <property type="entry name" value="AMP_BINDING"/>
    <property type="match status" value="1"/>
</dbReference>
<dbReference type="SUPFAM" id="SSF56801">
    <property type="entry name" value="Acetyl-CoA synthetase-like"/>
    <property type="match status" value="1"/>
</dbReference>
<accession>A0A7H8N1P8</accession>
<evidence type="ECO:0000256" key="2">
    <source>
        <dbReference type="ARBA" id="ARBA00022598"/>
    </source>
</evidence>
<gene>
    <name evidence="4" type="ORF">HUT08_00945</name>
</gene>
<dbReference type="RefSeq" id="WP_176160042.1">
    <property type="nucleotide sequence ID" value="NZ_CP054929.1"/>
</dbReference>
<feature type="domain" description="AMP-dependent synthetase/ligase" evidence="3">
    <location>
        <begin position="33"/>
        <end position="397"/>
    </location>
</feature>
<dbReference type="Proteomes" id="UP000509303">
    <property type="component" value="Chromosome"/>
</dbReference>
<dbReference type="InterPro" id="IPR020845">
    <property type="entry name" value="AMP-binding_CS"/>
</dbReference>
<dbReference type="Gene3D" id="3.30.300.30">
    <property type="match status" value="1"/>
</dbReference>
<dbReference type="InterPro" id="IPR042099">
    <property type="entry name" value="ANL_N_sf"/>
</dbReference>
<evidence type="ECO:0000256" key="1">
    <source>
        <dbReference type="ARBA" id="ARBA00006432"/>
    </source>
</evidence>
<dbReference type="AlphaFoldDB" id="A0A7H8N1P8"/>
<dbReference type="PANTHER" id="PTHR43201">
    <property type="entry name" value="ACYL-COA SYNTHETASE"/>
    <property type="match status" value="1"/>
</dbReference>
<sequence>MSGKSRPSGLGSLFESHAERGRRTRFHLSRPFDIAPERGAEYTVQQLADLVAEASAWLYEAGARPGSRVAIAKDNHWDYLLLAAAAARVGALPVLVAGSLPPDTLQTVLKRADARVLVTTGEIVRSAAAAGVDVTAFAPRVVTIDGPADGATHVDEFRGARVPGTVRAAPYEPMVVTHTSGTTGVPKLVVHSADTIMGHLSRTESLPWPIVGMKHRDTVATAIAYNHMRMITWSAGTLRLEPKHALVLTDGEPATAERMFRRHRPNYLEALPATYVGWEPLTEKPHHVFTDVRVYVSTFDAMHPPTVRTFLRASQRRFPTWLQGWGQSETGPMTFRLLARRDLEAQGDRHPTIRDVGRPIPGFTGMKVVDPQTLRPVPDGTPGVVLSRTHGRCVGYLGEEDRWQLKAEGKWWNTGDWAVRSRTGAFRLLDREVDVIPGMSCIELEDVLADRLPRLTEAAVIGVPGELPLPVVCTRDGSWDQAAWQRATADLPRMADPRLLEWDEFPRTSTGKVRRMELRERLLGEASAYGTGRWT</sequence>
<keyword evidence="2 4" id="KW-0436">Ligase</keyword>
<dbReference type="Gene3D" id="3.40.50.12780">
    <property type="entry name" value="N-terminal domain of ligase-like"/>
    <property type="match status" value="1"/>
</dbReference>
<dbReference type="Pfam" id="PF00501">
    <property type="entry name" value="AMP-binding"/>
    <property type="match status" value="1"/>
</dbReference>
<dbReference type="InterPro" id="IPR045851">
    <property type="entry name" value="AMP-bd_C_sf"/>
</dbReference>